<reference evidence="1" key="2">
    <citation type="submission" date="2024-06" db="EMBL/GenBank/DDBJ databases">
        <authorList>
            <person name="Plum-Jensen L.E."/>
            <person name="Schramm A."/>
            <person name="Marshall I.P.G."/>
        </authorList>
    </citation>
    <scope>NUCLEOTIDE SEQUENCE</scope>
    <source>
        <strain evidence="1">Rat1</strain>
    </source>
</reference>
<dbReference type="KEGG" id="eaj:Q3M24_07845"/>
<dbReference type="PANTHER" id="PTHR36456">
    <property type="entry name" value="UPF0232 PROTEIN SCO3875"/>
    <property type="match status" value="1"/>
</dbReference>
<gene>
    <name evidence="1" type="ORF">Q3M24_07845</name>
</gene>
<dbReference type="EMBL" id="CP159373">
    <property type="protein sequence ID" value="XCN74640.1"/>
    <property type="molecule type" value="Genomic_DNA"/>
</dbReference>
<accession>A0AAU8LZV2</accession>
<proteinExistence type="predicted"/>
<name>A0AAU8LZV2_9BACT</name>
<dbReference type="Pfam" id="PF05258">
    <property type="entry name" value="DciA"/>
    <property type="match status" value="1"/>
</dbReference>
<dbReference type="AlphaFoldDB" id="A0AAU8LZV2"/>
<evidence type="ECO:0000313" key="1">
    <source>
        <dbReference type="EMBL" id="XCN74640.1"/>
    </source>
</evidence>
<protein>
    <submittedName>
        <fullName evidence="1">DUF721 domain-containing protein</fullName>
    </submittedName>
</protein>
<sequence length="160" mass="18841">MVEKRKKKLISLADTFSSVYGQQQWGNQWHLFKLVHHWPQLVGDVFAEHSMPAYFRRKDLWVYAHNSLWMQQMHFSKEDIISKINAFLQGSLAVEDLRWTLQPIELIEIPEEKYVPPSLDVDPDAEQAFRSMAENVANPEAREALCRLWKRMESLKKKGS</sequence>
<organism evidence="1">
    <name type="scientific">Candidatus Electrothrix aestuarii</name>
    <dbReference type="NCBI Taxonomy" id="3062594"/>
    <lineage>
        <taxon>Bacteria</taxon>
        <taxon>Pseudomonadati</taxon>
        <taxon>Thermodesulfobacteriota</taxon>
        <taxon>Desulfobulbia</taxon>
        <taxon>Desulfobulbales</taxon>
        <taxon>Desulfobulbaceae</taxon>
        <taxon>Candidatus Electrothrix</taxon>
    </lineage>
</organism>
<dbReference type="PANTHER" id="PTHR36456:SF1">
    <property type="entry name" value="UPF0232 PROTEIN SCO3875"/>
    <property type="match status" value="1"/>
</dbReference>
<reference evidence="1" key="1">
    <citation type="journal article" date="2024" name="Syst. Appl. Microbiol.">
        <title>First single-strain enrichments of Electrothrix cable bacteria, description of E. aestuarii sp. nov. and E. rattekaaiensis sp. nov., and proposal of a cable bacteria taxonomy following the rules of the SeqCode.</title>
        <authorList>
            <person name="Plum-Jensen L.E."/>
            <person name="Schramm A."/>
            <person name="Marshall I.P.G."/>
        </authorList>
    </citation>
    <scope>NUCLEOTIDE SEQUENCE</scope>
    <source>
        <strain evidence="1">Rat1</strain>
    </source>
</reference>
<dbReference type="InterPro" id="IPR007922">
    <property type="entry name" value="DciA-like"/>
</dbReference>